<protein>
    <recommendedName>
        <fullName evidence="5">RNA polymerase sigma-70 region 2 domain-containing protein</fullName>
    </recommendedName>
</protein>
<keyword evidence="3" id="KW-0238">DNA-binding</keyword>
<accession>A0ABX6W487</accession>
<dbReference type="InterPro" id="IPR013324">
    <property type="entry name" value="RNA_pol_sigma_r3/r4-like"/>
</dbReference>
<dbReference type="PANTHER" id="PTHR30385:SF8">
    <property type="entry name" value="RNA POLYMERASE SIGMA-E FACTOR"/>
    <property type="match status" value="1"/>
</dbReference>
<dbReference type="SUPFAM" id="SSF88659">
    <property type="entry name" value="Sigma3 and sigma4 domains of RNA polymerase sigma factors"/>
    <property type="match status" value="1"/>
</dbReference>
<organism evidence="6 7">
    <name type="scientific">Streptomyces malaysiensis</name>
    <dbReference type="NCBI Taxonomy" id="92644"/>
    <lineage>
        <taxon>Bacteria</taxon>
        <taxon>Bacillati</taxon>
        <taxon>Actinomycetota</taxon>
        <taxon>Actinomycetes</taxon>
        <taxon>Kitasatosporales</taxon>
        <taxon>Streptomycetaceae</taxon>
        <taxon>Streptomyces</taxon>
        <taxon>Streptomyces violaceusniger group</taxon>
    </lineage>
</organism>
<dbReference type="InterPro" id="IPR013325">
    <property type="entry name" value="RNA_pol_sigma_r2"/>
</dbReference>
<keyword evidence="4" id="KW-0804">Transcription</keyword>
<dbReference type="Pfam" id="PF04542">
    <property type="entry name" value="Sigma70_r2"/>
    <property type="match status" value="1"/>
</dbReference>
<sequence>MKDTATVSDEMIHAAQAGDSDAMWQIISAHDSLIHGIVRAVAPGAKRDDVEDLVQEARAVLVQRVRAYDSTSSAAKLHSYAYPTIRRAVAESWVRMTTGLSIDAGTALRVRRALADYDGNREAAYLSMHARFGTSREAFMATVDALSGVEWLDAPVGRDDGDSHAMTLAETIADPTAEITDPTERRELALWLLDQIANRQSYALRSFYGIGMEKAPDADVAAHLRTTPAAVRQLRTKGVRSAQTVAQRHSLAA</sequence>
<evidence type="ECO:0000256" key="3">
    <source>
        <dbReference type="ARBA" id="ARBA00023125"/>
    </source>
</evidence>
<evidence type="ECO:0000313" key="7">
    <source>
        <dbReference type="Proteomes" id="UP000663421"/>
    </source>
</evidence>
<dbReference type="Proteomes" id="UP000663421">
    <property type="component" value="Chromosome"/>
</dbReference>
<dbReference type="PANTHER" id="PTHR30385">
    <property type="entry name" value="SIGMA FACTOR F FLAGELLAR"/>
    <property type="match status" value="1"/>
</dbReference>
<evidence type="ECO:0000256" key="2">
    <source>
        <dbReference type="ARBA" id="ARBA00023082"/>
    </source>
</evidence>
<dbReference type="Gene3D" id="1.10.1740.10">
    <property type="match status" value="1"/>
</dbReference>
<keyword evidence="1" id="KW-0805">Transcription regulation</keyword>
<evidence type="ECO:0000256" key="1">
    <source>
        <dbReference type="ARBA" id="ARBA00023015"/>
    </source>
</evidence>
<evidence type="ECO:0000256" key="4">
    <source>
        <dbReference type="ARBA" id="ARBA00023163"/>
    </source>
</evidence>
<feature type="domain" description="RNA polymerase sigma-70 region 2" evidence="5">
    <location>
        <begin position="27"/>
        <end position="93"/>
    </location>
</feature>
<reference evidence="6 7" key="1">
    <citation type="submission" date="2020-11" db="EMBL/GenBank/DDBJ databases">
        <title>Complete genome sequence unveiled secondary metabolic potentials in Streptomyces solisilvae HNM0141.</title>
        <authorList>
            <person name="Huang X."/>
        </authorList>
    </citation>
    <scope>NUCLEOTIDE SEQUENCE [LARGE SCALE GENOMIC DNA]</scope>
    <source>
        <strain evidence="6 7">HNM0141</strain>
    </source>
</reference>
<name>A0ABX6W487_STRMQ</name>
<evidence type="ECO:0000313" key="6">
    <source>
        <dbReference type="EMBL" id="QPI56309.1"/>
    </source>
</evidence>
<dbReference type="EMBL" id="CP065050">
    <property type="protein sequence ID" value="QPI56309.1"/>
    <property type="molecule type" value="Genomic_DNA"/>
</dbReference>
<proteinExistence type="predicted"/>
<dbReference type="SUPFAM" id="SSF88946">
    <property type="entry name" value="Sigma2 domain of RNA polymerase sigma factors"/>
    <property type="match status" value="1"/>
</dbReference>
<gene>
    <name evidence="6" type="ORF">I1A49_16400</name>
</gene>
<evidence type="ECO:0000259" key="5">
    <source>
        <dbReference type="Pfam" id="PF04542"/>
    </source>
</evidence>
<keyword evidence="7" id="KW-1185">Reference proteome</keyword>
<keyword evidence="2" id="KW-0731">Sigma factor</keyword>
<dbReference type="InterPro" id="IPR007627">
    <property type="entry name" value="RNA_pol_sigma70_r2"/>
</dbReference>